<protein>
    <submittedName>
        <fullName evidence="2">Uncharacterized protein</fullName>
    </submittedName>
</protein>
<evidence type="ECO:0000313" key="3">
    <source>
        <dbReference type="Proteomes" id="UP000054771"/>
    </source>
</evidence>
<evidence type="ECO:0000256" key="1">
    <source>
        <dbReference type="SAM" id="MobiDB-lite"/>
    </source>
</evidence>
<reference evidence="3" key="1">
    <citation type="journal article" date="2016" name="Genome Announc.">
        <title>Draft genome sequences of fungus Aspergillus calidoustus.</title>
        <authorList>
            <person name="Horn F."/>
            <person name="Linde J."/>
            <person name="Mattern D.J."/>
            <person name="Walther G."/>
            <person name="Guthke R."/>
            <person name="Scherlach K."/>
            <person name="Martin K."/>
            <person name="Brakhage A.A."/>
            <person name="Petzke L."/>
            <person name="Valiante V."/>
        </authorList>
    </citation>
    <scope>NUCLEOTIDE SEQUENCE [LARGE SCALE GENOMIC DNA]</scope>
    <source>
        <strain evidence="3">SF006504</strain>
    </source>
</reference>
<proteinExistence type="predicted"/>
<keyword evidence="3" id="KW-1185">Reference proteome</keyword>
<accession>A0A0U5CA23</accession>
<feature type="compositionally biased region" description="Basic and acidic residues" evidence="1">
    <location>
        <begin position="7"/>
        <end position="17"/>
    </location>
</feature>
<evidence type="ECO:0000313" key="2">
    <source>
        <dbReference type="EMBL" id="CEL05980.1"/>
    </source>
</evidence>
<gene>
    <name evidence="2" type="ORF">ASPCAL07092</name>
</gene>
<dbReference type="AlphaFoldDB" id="A0A0U5CA23"/>
<dbReference type="EMBL" id="CDMC01000005">
    <property type="protein sequence ID" value="CEL05980.1"/>
    <property type="molecule type" value="Genomic_DNA"/>
</dbReference>
<sequence>MQKAHTKKNDSGTRDIRPTSAAFANDSSESQPILYRHDNRTLGGINVPVCPGSLMPSFDGYYETDGPYQGPVWALARGHAVQDRG</sequence>
<dbReference type="Proteomes" id="UP000054771">
    <property type="component" value="Unassembled WGS sequence"/>
</dbReference>
<name>A0A0U5CA23_ASPCI</name>
<feature type="region of interest" description="Disordered" evidence="1">
    <location>
        <begin position="1"/>
        <end position="34"/>
    </location>
</feature>
<organism evidence="2 3">
    <name type="scientific">Aspergillus calidoustus</name>
    <dbReference type="NCBI Taxonomy" id="454130"/>
    <lineage>
        <taxon>Eukaryota</taxon>
        <taxon>Fungi</taxon>
        <taxon>Dikarya</taxon>
        <taxon>Ascomycota</taxon>
        <taxon>Pezizomycotina</taxon>
        <taxon>Eurotiomycetes</taxon>
        <taxon>Eurotiomycetidae</taxon>
        <taxon>Eurotiales</taxon>
        <taxon>Aspergillaceae</taxon>
        <taxon>Aspergillus</taxon>
        <taxon>Aspergillus subgen. Nidulantes</taxon>
    </lineage>
</organism>